<dbReference type="EMBL" id="FTPD01000012">
    <property type="protein sequence ID" value="SIT54980.1"/>
    <property type="molecule type" value="Genomic_DNA"/>
</dbReference>
<dbReference type="AlphaFoldDB" id="A0A1R3V582"/>
<sequence length="120" mass="13148">MQIDKVSRHVNCRYLTLSFPSSLVSNCEPIRDKAAFGGAGTLPDDLLIGSESYRPDRKSLNERDLVWRQGVAAVEHANQEVFAEHRGAFSAGQASSSSGSCQLTYRRSRASTTWPPVGYA</sequence>
<keyword evidence="3" id="KW-1185">Reference proteome</keyword>
<evidence type="ECO:0000313" key="2">
    <source>
        <dbReference type="EMBL" id="SIT54980.1"/>
    </source>
</evidence>
<evidence type="ECO:0000256" key="1">
    <source>
        <dbReference type="SAM" id="MobiDB-lite"/>
    </source>
</evidence>
<feature type="compositionally biased region" description="Low complexity" evidence="1">
    <location>
        <begin position="89"/>
        <end position="100"/>
    </location>
</feature>
<protein>
    <submittedName>
        <fullName evidence="2">Uncharacterized protein</fullName>
    </submittedName>
</protein>
<evidence type="ECO:0000313" key="3">
    <source>
        <dbReference type="Proteomes" id="UP000188388"/>
    </source>
</evidence>
<organism evidence="2 3">
    <name type="scientific">Mesorhizobium prunaredense</name>
    <dbReference type="NCBI Taxonomy" id="1631249"/>
    <lineage>
        <taxon>Bacteria</taxon>
        <taxon>Pseudomonadati</taxon>
        <taxon>Pseudomonadota</taxon>
        <taxon>Alphaproteobacteria</taxon>
        <taxon>Hyphomicrobiales</taxon>
        <taxon>Phyllobacteriaceae</taxon>
        <taxon>Mesorhizobium</taxon>
    </lineage>
</organism>
<feature type="region of interest" description="Disordered" evidence="1">
    <location>
        <begin position="89"/>
        <end position="120"/>
    </location>
</feature>
<dbReference type="Proteomes" id="UP000188388">
    <property type="component" value="Unassembled WGS sequence"/>
</dbReference>
<reference evidence="3" key="1">
    <citation type="submission" date="2017-01" db="EMBL/GenBank/DDBJ databases">
        <authorList>
            <person name="Brunel B."/>
        </authorList>
    </citation>
    <scope>NUCLEOTIDE SEQUENCE [LARGE SCALE GENOMIC DNA]</scope>
</reference>
<proteinExistence type="predicted"/>
<accession>A0A1R3V582</accession>
<gene>
    <name evidence="2" type="ORF">BQ8794_20036</name>
</gene>
<feature type="compositionally biased region" description="Polar residues" evidence="1">
    <location>
        <begin position="101"/>
        <end position="114"/>
    </location>
</feature>
<name>A0A1R3V582_9HYPH</name>